<accession>A0A8X6LFI7</accession>
<dbReference type="AlphaFoldDB" id="A0A8X6LFI7"/>
<organism evidence="2 3">
    <name type="scientific">Trichonephila clavata</name>
    <name type="common">Joro spider</name>
    <name type="synonym">Nephila clavata</name>
    <dbReference type="NCBI Taxonomy" id="2740835"/>
    <lineage>
        <taxon>Eukaryota</taxon>
        <taxon>Metazoa</taxon>
        <taxon>Ecdysozoa</taxon>
        <taxon>Arthropoda</taxon>
        <taxon>Chelicerata</taxon>
        <taxon>Arachnida</taxon>
        <taxon>Araneae</taxon>
        <taxon>Araneomorphae</taxon>
        <taxon>Entelegynae</taxon>
        <taxon>Araneoidea</taxon>
        <taxon>Nephilidae</taxon>
        <taxon>Trichonephila</taxon>
    </lineage>
</organism>
<dbReference type="EMBL" id="BMAO01016481">
    <property type="protein sequence ID" value="GFR08936.1"/>
    <property type="molecule type" value="Genomic_DNA"/>
</dbReference>
<feature type="compositionally biased region" description="Low complexity" evidence="1">
    <location>
        <begin position="138"/>
        <end position="151"/>
    </location>
</feature>
<feature type="region of interest" description="Disordered" evidence="1">
    <location>
        <begin position="35"/>
        <end position="65"/>
    </location>
</feature>
<sequence length="744" mass="82357">MFKESDETKDSDIIRQLGYCDAIISKVSSNLDTEEVEIPDSTDNPKFLQENNPQQKDVSKNLSGKNKISVAESTESKNENVCKICGEEFEDFLELMVHDCLYKDIEKESFHISEIFGHLLENKTSELVAENSANENISVSSKSKMSSPSCKISKEGTFESPSSATSKQLSSPSTKELKGIRSVTSSVASHKLQSSRRSFSAAITILPEKNSITRSKESHISQSQRSYIATIERPPEVEMLNRVYTNYSTYGAPSRCIPSSHTHEDKSSGRVMHSVPVNLFQLPRINTIQKVSDSSESVVIPGAINFDQPTRIYSTETYTGSSGIVMNPNSVNLQSSRIYNTKTHTDSSGIVMNPVPVNLFQLPQIYTIQKLSDSSKSLMIPGAINLDEPSRIYDTETYIDSSRIVMNPNPINLQSCRIYNTETLTDSSGIVKNPMPINLFQLPQIYTIQKLPDSSESLVIPGAINLDQPSQIYNTPTHTYSSGIVMNPDPVNIQSSWIYKPKTFTYSSLNKVIPEAVHFSPLPQLSNTETLKDSSGSVMNPTDVIVQPSRMYNTKTLPMLIKPSPVIDFKPPEIYDATIKTRSVRLNVIKSPKNSFPSSEDSTTGFKFCGAASHSQSPQSSTHSGDETFPRMKCREKYYAKFMSIDIPVQRPLKTYSKASIVSKESEKANCSESSLCSSTLDKLTPDIESGESKSLSFGTPMQLSPSLSACIKEFSEGSVNRETKDSSQLPQNPNILDKKISSN</sequence>
<reference evidence="2" key="1">
    <citation type="submission" date="2020-07" db="EMBL/GenBank/DDBJ databases">
        <title>Multicomponent nature underlies the extraordinary mechanical properties of spider dragline silk.</title>
        <authorList>
            <person name="Kono N."/>
            <person name="Nakamura H."/>
            <person name="Mori M."/>
            <person name="Yoshida Y."/>
            <person name="Ohtoshi R."/>
            <person name="Malay A.D."/>
            <person name="Moran D.A.P."/>
            <person name="Tomita M."/>
            <person name="Numata K."/>
            <person name="Arakawa K."/>
        </authorList>
    </citation>
    <scope>NUCLEOTIDE SEQUENCE</scope>
</reference>
<evidence type="ECO:0000313" key="2">
    <source>
        <dbReference type="EMBL" id="GFR08936.1"/>
    </source>
</evidence>
<feature type="compositionally biased region" description="Low complexity" evidence="1">
    <location>
        <begin position="613"/>
        <end position="623"/>
    </location>
</feature>
<feature type="compositionally biased region" description="Polar residues" evidence="1">
    <location>
        <begin position="159"/>
        <end position="174"/>
    </location>
</feature>
<feature type="region of interest" description="Disordered" evidence="1">
    <location>
        <begin position="719"/>
        <end position="744"/>
    </location>
</feature>
<feature type="region of interest" description="Disordered" evidence="1">
    <location>
        <begin position="609"/>
        <end position="628"/>
    </location>
</feature>
<evidence type="ECO:0000256" key="1">
    <source>
        <dbReference type="SAM" id="MobiDB-lite"/>
    </source>
</evidence>
<comment type="caution">
    <text evidence="2">The sequence shown here is derived from an EMBL/GenBank/DDBJ whole genome shotgun (WGS) entry which is preliminary data.</text>
</comment>
<evidence type="ECO:0000313" key="3">
    <source>
        <dbReference type="Proteomes" id="UP000887116"/>
    </source>
</evidence>
<keyword evidence="3" id="KW-1185">Reference proteome</keyword>
<gene>
    <name evidence="2" type="ORF">TNCT_568371</name>
</gene>
<protein>
    <submittedName>
        <fullName evidence="2">Uncharacterized protein</fullName>
    </submittedName>
</protein>
<name>A0A8X6LFI7_TRICU</name>
<dbReference type="Proteomes" id="UP000887116">
    <property type="component" value="Unassembled WGS sequence"/>
</dbReference>
<feature type="region of interest" description="Disordered" evidence="1">
    <location>
        <begin position="135"/>
        <end position="182"/>
    </location>
</feature>
<proteinExistence type="predicted"/>
<feature type="compositionally biased region" description="Polar residues" evidence="1">
    <location>
        <begin position="41"/>
        <end position="65"/>
    </location>
</feature>